<dbReference type="SUPFAM" id="SSF109905">
    <property type="entry name" value="Surp module (SWAP domain)"/>
    <property type="match status" value="2"/>
</dbReference>
<dbReference type="Gene3D" id="1.10.10.790">
    <property type="entry name" value="Surp module"/>
    <property type="match status" value="2"/>
</dbReference>
<dbReference type="PROSITE" id="PS50128">
    <property type="entry name" value="SURP"/>
    <property type="match status" value="1"/>
</dbReference>
<dbReference type="EMBL" id="JAAAID010000830">
    <property type="protein sequence ID" value="KAG0013553.1"/>
    <property type="molecule type" value="Genomic_DNA"/>
</dbReference>
<dbReference type="InterPro" id="IPR040397">
    <property type="entry name" value="SWAP"/>
</dbReference>
<dbReference type="PANTHER" id="PTHR13161:SF15">
    <property type="entry name" value="SPLICING FACTOR, SUPPRESSOR OF WHITE-APRICOT HOMOLOG"/>
    <property type="match status" value="1"/>
</dbReference>
<feature type="coiled-coil region" evidence="1">
    <location>
        <begin position="40"/>
        <end position="71"/>
    </location>
</feature>
<name>A0A9P6MU16_9FUNG</name>
<keyword evidence="1" id="KW-0175">Coiled coil</keyword>
<accession>A0A9P6MU16</accession>
<proteinExistence type="predicted"/>
<dbReference type="GO" id="GO:0000395">
    <property type="term" value="P:mRNA 5'-splice site recognition"/>
    <property type="evidence" value="ECO:0007669"/>
    <property type="project" value="TreeGrafter"/>
</dbReference>
<evidence type="ECO:0000256" key="1">
    <source>
        <dbReference type="SAM" id="Coils"/>
    </source>
</evidence>
<comment type="caution">
    <text evidence="4">The sequence shown here is derived from an EMBL/GenBank/DDBJ whole genome shotgun (WGS) entry which is preliminary data.</text>
</comment>
<sequence>MEIILQAKQATNPNFAFMSRRHHLFQFYKHVRWLMQTGLYESAEDVRQREAEEAKAEEEEEARRAAEAARAREAALHVDIEMAIDKTIEFLASNDSTDVFERKLLSLNDPRFEFIKPGHAWHEYFVRKRLIAKETQARAAGAAEANASTPTDIDMEEHDPTTASSYQNKQEQGLLEPLSLSMTSKEVRAAEMRKLDRLQRANIKIKLKIKIKLEVKLEIKLEVKLELTLKIKIKVLISKFKSAKTDSHITQLEHLKQ</sequence>
<dbReference type="GO" id="GO:0003723">
    <property type="term" value="F:RNA binding"/>
    <property type="evidence" value="ECO:0007669"/>
    <property type="project" value="InterPro"/>
</dbReference>
<evidence type="ECO:0000313" key="4">
    <source>
        <dbReference type="EMBL" id="KAG0013553.1"/>
    </source>
</evidence>
<dbReference type="AlphaFoldDB" id="A0A9P6MU16"/>
<reference evidence="4" key="1">
    <citation type="journal article" date="2020" name="Fungal Divers.">
        <title>Resolving the Mortierellaceae phylogeny through synthesis of multi-gene phylogenetics and phylogenomics.</title>
        <authorList>
            <person name="Vandepol N."/>
            <person name="Liber J."/>
            <person name="Desiro A."/>
            <person name="Na H."/>
            <person name="Kennedy M."/>
            <person name="Barry K."/>
            <person name="Grigoriev I.V."/>
            <person name="Miller A.N."/>
            <person name="O'Donnell K."/>
            <person name="Stajich J.E."/>
            <person name="Bonito G."/>
        </authorList>
    </citation>
    <scope>NUCLEOTIDE SEQUENCE</scope>
    <source>
        <strain evidence="4">NRRL 2769</strain>
    </source>
</reference>
<gene>
    <name evidence="4" type="ORF">BGZ80_011003</name>
</gene>
<evidence type="ECO:0000313" key="5">
    <source>
        <dbReference type="Proteomes" id="UP000703661"/>
    </source>
</evidence>
<feature type="region of interest" description="Disordered" evidence="2">
    <location>
        <begin position="141"/>
        <end position="170"/>
    </location>
</feature>
<keyword evidence="5" id="KW-1185">Reference proteome</keyword>
<feature type="domain" description="SURP motif" evidence="3">
    <location>
        <begin position="83"/>
        <end position="125"/>
    </location>
</feature>
<dbReference type="InterPro" id="IPR000061">
    <property type="entry name" value="Surp"/>
</dbReference>
<evidence type="ECO:0000259" key="3">
    <source>
        <dbReference type="PROSITE" id="PS50128"/>
    </source>
</evidence>
<dbReference type="InterPro" id="IPR035967">
    <property type="entry name" value="SWAP/Surp_sf"/>
</dbReference>
<feature type="compositionally biased region" description="Polar residues" evidence="2">
    <location>
        <begin position="161"/>
        <end position="170"/>
    </location>
</feature>
<dbReference type="PANTHER" id="PTHR13161">
    <property type="entry name" value="SPLICING FACTOR SUPPRESSOR OF WHITE APRICOT"/>
    <property type="match status" value="1"/>
</dbReference>
<dbReference type="Proteomes" id="UP000703661">
    <property type="component" value="Unassembled WGS sequence"/>
</dbReference>
<dbReference type="Pfam" id="PF01805">
    <property type="entry name" value="Surp"/>
    <property type="match status" value="2"/>
</dbReference>
<protein>
    <recommendedName>
        <fullName evidence="3">SURP motif domain-containing protein</fullName>
    </recommendedName>
</protein>
<organism evidence="4 5">
    <name type="scientific">Entomortierella chlamydospora</name>
    <dbReference type="NCBI Taxonomy" id="101097"/>
    <lineage>
        <taxon>Eukaryota</taxon>
        <taxon>Fungi</taxon>
        <taxon>Fungi incertae sedis</taxon>
        <taxon>Mucoromycota</taxon>
        <taxon>Mortierellomycotina</taxon>
        <taxon>Mortierellomycetes</taxon>
        <taxon>Mortierellales</taxon>
        <taxon>Mortierellaceae</taxon>
        <taxon>Entomortierella</taxon>
    </lineage>
</organism>
<evidence type="ECO:0000256" key="2">
    <source>
        <dbReference type="SAM" id="MobiDB-lite"/>
    </source>
</evidence>